<keyword evidence="2" id="KW-0418">Kinase</keyword>
<dbReference type="OrthoDB" id="2964234at2759"/>
<dbReference type="InterPro" id="IPR001245">
    <property type="entry name" value="Ser-Thr/Tyr_kinase_cat_dom"/>
</dbReference>
<proteinExistence type="predicted"/>
<feature type="domain" description="Protein kinase" evidence="1">
    <location>
        <begin position="1"/>
        <end position="314"/>
    </location>
</feature>
<dbReference type="GO" id="GO:0004674">
    <property type="term" value="F:protein serine/threonine kinase activity"/>
    <property type="evidence" value="ECO:0007669"/>
    <property type="project" value="TreeGrafter"/>
</dbReference>
<dbReference type="EMBL" id="JACAZI010000024">
    <property type="protein sequence ID" value="KAF7335456.1"/>
    <property type="molecule type" value="Genomic_DNA"/>
</dbReference>
<comment type="caution">
    <text evidence="2">The sequence shown here is derived from an EMBL/GenBank/DDBJ whole genome shotgun (WGS) entry which is preliminary data.</text>
</comment>
<protein>
    <submittedName>
        <fullName evidence="2">Kinase-like protein</fullName>
    </submittedName>
</protein>
<dbReference type="PANTHER" id="PTHR44329">
    <property type="entry name" value="SERINE/THREONINE-PROTEIN KINASE TNNI3K-RELATED"/>
    <property type="match status" value="1"/>
</dbReference>
<dbReference type="InterPro" id="IPR011009">
    <property type="entry name" value="Kinase-like_dom_sf"/>
</dbReference>
<evidence type="ECO:0000313" key="3">
    <source>
        <dbReference type="Proteomes" id="UP000620124"/>
    </source>
</evidence>
<dbReference type="InterPro" id="IPR051681">
    <property type="entry name" value="Ser/Thr_Kinases-Pseudokinases"/>
</dbReference>
<accession>A0A8H7CGG2</accession>
<dbReference type="PROSITE" id="PS50011">
    <property type="entry name" value="PROTEIN_KINASE_DOM"/>
    <property type="match status" value="1"/>
</dbReference>
<dbReference type="GO" id="GO:0005524">
    <property type="term" value="F:ATP binding"/>
    <property type="evidence" value="ECO:0007669"/>
    <property type="project" value="InterPro"/>
</dbReference>
<dbReference type="AlphaFoldDB" id="A0A8H7CGG2"/>
<reference evidence="2" key="1">
    <citation type="submission" date="2020-05" db="EMBL/GenBank/DDBJ databases">
        <title>Mycena genomes resolve the evolution of fungal bioluminescence.</title>
        <authorList>
            <person name="Tsai I.J."/>
        </authorList>
    </citation>
    <scope>NUCLEOTIDE SEQUENCE</scope>
    <source>
        <strain evidence="2">CCC161011</strain>
    </source>
</reference>
<organism evidence="2 3">
    <name type="scientific">Mycena venus</name>
    <dbReference type="NCBI Taxonomy" id="2733690"/>
    <lineage>
        <taxon>Eukaryota</taxon>
        <taxon>Fungi</taxon>
        <taxon>Dikarya</taxon>
        <taxon>Basidiomycota</taxon>
        <taxon>Agaricomycotina</taxon>
        <taxon>Agaricomycetes</taxon>
        <taxon>Agaricomycetidae</taxon>
        <taxon>Agaricales</taxon>
        <taxon>Marasmiineae</taxon>
        <taxon>Mycenaceae</taxon>
        <taxon>Mycena</taxon>
    </lineage>
</organism>
<dbReference type="Pfam" id="PF07714">
    <property type="entry name" value="PK_Tyr_Ser-Thr"/>
    <property type="match status" value="1"/>
</dbReference>
<name>A0A8H7CGG2_9AGAR</name>
<dbReference type="SUPFAM" id="SSF56112">
    <property type="entry name" value="Protein kinase-like (PK-like)"/>
    <property type="match status" value="1"/>
</dbReference>
<evidence type="ECO:0000313" key="2">
    <source>
        <dbReference type="EMBL" id="KAF7335456.1"/>
    </source>
</evidence>
<gene>
    <name evidence="2" type="ORF">MVEN_02198900</name>
</gene>
<dbReference type="Proteomes" id="UP000620124">
    <property type="component" value="Unassembled WGS sequence"/>
</dbReference>
<keyword evidence="2" id="KW-0808">Transferase</keyword>
<sequence>MTIARTLVMPSLQHEMMSADDSVSAIVKSPNSRQVLLQVATELGIYDDPRLRNALREDEERIAESIVAVLNSDSERAAVLKLEGNSAQNFLDVVQNTLDRGFLIRQELNSKARRLILKLSEACDRLPSSLFITGVTGRDEHALFGGGFGDIYQASYNGKTVALKHIRTFHRDAEERRIRLANILITPEWSACLADFGLTSLSDATTTTHTSHRAGSIRWMAPELIDPERFGRKFIRTFATDVYAFGCVCLELYTGRPPFAGLSETASMLRIIDGDRPQRELAMSDVLWGHVNKFWAQDSAMRPTTSAVAQHMGTNYATHFSKSLIQYNSHNIMDEVAPASTDADLTPWVLRVSTKLICEIFAFALSSENSPSSAVLSPFVVLHLHPFISYQ</sequence>
<dbReference type="InterPro" id="IPR000719">
    <property type="entry name" value="Prot_kinase_dom"/>
</dbReference>
<keyword evidence="3" id="KW-1185">Reference proteome</keyword>
<evidence type="ECO:0000259" key="1">
    <source>
        <dbReference type="PROSITE" id="PS50011"/>
    </source>
</evidence>
<dbReference type="Gene3D" id="1.10.510.10">
    <property type="entry name" value="Transferase(Phosphotransferase) domain 1"/>
    <property type="match status" value="1"/>
</dbReference>